<dbReference type="Pfam" id="PF00132">
    <property type="entry name" value="Hexapep"/>
    <property type="match status" value="1"/>
</dbReference>
<dbReference type="InterPro" id="IPR011004">
    <property type="entry name" value="Trimer_LpxA-like_sf"/>
</dbReference>
<dbReference type="GO" id="GO:0016740">
    <property type="term" value="F:transferase activity"/>
    <property type="evidence" value="ECO:0007669"/>
    <property type="project" value="UniProtKB-KW"/>
</dbReference>
<dbReference type="SUPFAM" id="SSF51161">
    <property type="entry name" value="Trimeric LpxA-like enzymes"/>
    <property type="match status" value="1"/>
</dbReference>
<gene>
    <name evidence="2" type="ORF">S12H4_15690</name>
</gene>
<keyword evidence="1" id="KW-0808">Transferase</keyword>
<accession>X1T948</accession>
<feature type="non-terminal residue" evidence="2">
    <location>
        <position position="1"/>
    </location>
</feature>
<dbReference type="Gene3D" id="2.160.10.10">
    <property type="entry name" value="Hexapeptide repeat proteins"/>
    <property type="match status" value="1"/>
</dbReference>
<dbReference type="PANTHER" id="PTHR43300">
    <property type="entry name" value="ACETYLTRANSFERASE"/>
    <property type="match status" value="1"/>
</dbReference>
<evidence type="ECO:0000313" key="2">
    <source>
        <dbReference type="EMBL" id="GAI87926.1"/>
    </source>
</evidence>
<reference evidence="2" key="1">
    <citation type="journal article" date="2014" name="Front. Microbiol.">
        <title>High frequency of phylogenetically diverse reductive dehalogenase-homologous genes in deep subseafloor sedimentary metagenomes.</title>
        <authorList>
            <person name="Kawai M."/>
            <person name="Futagami T."/>
            <person name="Toyoda A."/>
            <person name="Takaki Y."/>
            <person name="Nishi S."/>
            <person name="Hori S."/>
            <person name="Arai W."/>
            <person name="Tsubouchi T."/>
            <person name="Morono Y."/>
            <person name="Uchiyama I."/>
            <person name="Ito T."/>
            <person name="Fujiyama A."/>
            <person name="Inagaki F."/>
            <person name="Takami H."/>
        </authorList>
    </citation>
    <scope>NUCLEOTIDE SEQUENCE</scope>
    <source>
        <strain evidence="2">Expedition CK06-06</strain>
    </source>
</reference>
<protein>
    <recommendedName>
        <fullName evidence="3">PglD N-terminal domain-containing protein</fullName>
    </recommendedName>
</protein>
<dbReference type="InterPro" id="IPR001451">
    <property type="entry name" value="Hexapep"/>
</dbReference>
<evidence type="ECO:0000256" key="1">
    <source>
        <dbReference type="ARBA" id="ARBA00022679"/>
    </source>
</evidence>
<sequence length="90" mass="9096">ALGIGCIVNTGATVDHECQVGNFVHICPGVRIAGRVTIGDRAFIGIGATVIPGVTIGKEAIVGAGAVVLEDVLPRQTVMCQGAKAVEKKS</sequence>
<dbReference type="EMBL" id="BARW01007553">
    <property type="protein sequence ID" value="GAI87926.1"/>
    <property type="molecule type" value="Genomic_DNA"/>
</dbReference>
<evidence type="ECO:0008006" key="3">
    <source>
        <dbReference type="Google" id="ProtNLM"/>
    </source>
</evidence>
<name>X1T948_9ZZZZ</name>
<organism evidence="2">
    <name type="scientific">marine sediment metagenome</name>
    <dbReference type="NCBI Taxonomy" id="412755"/>
    <lineage>
        <taxon>unclassified sequences</taxon>
        <taxon>metagenomes</taxon>
        <taxon>ecological metagenomes</taxon>
    </lineage>
</organism>
<dbReference type="InterPro" id="IPR050179">
    <property type="entry name" value="Trans_hexapeptide_repeat"/>
</dbReference>
<dbReference type="PANTHER" id="PTHR43300:SF7">
    <property type="entry name" value="UDP-N-ACETYLBACILLOSAMINE N-ACETYLTRANSFERASE"/>
    <property type="match status" value="1"/>
</dbReference>
<dbReference type="AlphaFoldDB" id="X1T948"/>
<dbReference type="InterPro" id="IPR018357">
    <property type="entry name" value="Hexapep_transf_CS"/>
</dbReference>
<dbReference type="PROSITE" id="PS00101">
    <property type="entry name" value="HEXAPEP_TRANSFERASES"/>
    <property type="match status" value="1"/>
</dbReference>
<proteinExistence type="predicted"/>
<comment type="caution">
    <text evidence="2">The sequence shown here is derived from an EMBL/GenBank/DDBJ whole genome shotgun (WGS) entry which is preliminary data.</text>
</comment>